<evidence type="ECO:0000256" key="1">
    <source>
        <dbReference type="SAM" id="MobiDB-lite"/>
    </source>
</evidence>
<evidence type="ECO:0000313" key="2">
    <source>
        <dbReference type="EMBL" id="OCH91980.1"/>
    </source>
</evidence>
<feature type="compositionally biased region" description="Polar residues" evidence="1">
    <location>
        <begin position="362"/>
        <end position="373"/>
    </location>
</feature>
<protein>
    <submittedName>
        <fullName evidence="2">Uncharacterized protein</fullName>
    </submittedName>
</protein>
<accession>A0A8E2B527</accession>
<feature type="region of interest" description="Disordered" evidence="1">
    <location>
        <begin position="53"/>
        <end position="91"/>
    </location>
</feature>
<dbReference type="AlphaFoldDB" id="A0A8E2B527"/>
<sequence length="480" mass="50002">MSKRQTASESLGSILPAIAICSSCYAGIDTKDLPDGSLHIALCEACQLQSLSGKAPGKASQKKSSSRSSASKHTPLPPDTKPAIATATPNSLAPTDIARMAAAYVHPENLDMLMHDAPDIPRSDSSRNGGVTLMHAHYEQAFGAPPALAHINQRGDRAMAVGMSSARANHYLRNANGATVRISGRSLPPSVQLYSYGDDPLRSYRDIFPVPALVPIPRAADGVVPTTPESPERTCMSSGCGAVLPPDHIWTFCAKCLDIPEDSFSAVGIRRTPSTEQAPASGGSLAQGILPVLNSQPPDKDTGDPPRRPSLRIRIGPRPPVQAVSASSSSAASVPLMTREPLPPMEQRKASIVGQPAAMSPNARNSAPMNSSAGHALDVSMDAIGFVRTGQKSAATASVDGPKSAHTASEAGEQSTVPRDAPKDNSVIDTSIGRSPDASAAYPSAKISSNARRASAILHQHARSLAEMLPPPLVPEPVPT</sequence>
<dbReference type="Proteomes" id="UP000250043">
    <property type="component" value="Unassembled WGS sequence"/>
</dbReference>
<gene>
    <name evidence="2" type="ORF">OBBRIDRAFT_886595</name>
</gene>
<dbReference type="EMBL" id="KV722376">
    <property type="protein sequence ID" value="OCH91980.1"/>
    <property type="molecule type" value="Genomic_DNA"/>
</dbReference>
<organism evidence="2 3">
    <name type="scientific">Obba rivulosa</name>
    <dbReference type="NCBI Taxonomy" id="1052685"/>
    <lineage>
        <taxon>Eukaryota</taxon>
        <taxon>Fungi</taxon>
        <taxon>Dikarya</taxon>
        <taxon>Basidiomycota</taxon>
        <taxon>Agaricomycotina</taxon>
        <taxon>Agaricomycetes</taxon>
        <taxon>Polyporales</taxon>
        <taxon>Gelatoporiaceae</taxon>
        <taxon>Obba</taxon>
    </lineage>
</organism>
<feature type="non-terminal residue" evidence="2">
    <location>
        <position position="480"/>
    </location>
</feature>
<evidence type="ECO:0000313" key="3">
    <source>
        <dbReference type="Proteomes" id="UP000250043"/>
    </source>
</evidence>
<feature type="compositionally biased region" description="Low complexity" evidence="1">
    <location>
        <begin position="323"/>
        <end position="334"/>
    </location>
</feature>
<proteinExistence type="predicted"/>
<feature type="region of interest" description="Disordered" evidence="1">
    <location>
        <begin position="395"/>
        <end position="449"/>
    </location>
</feature>
<feature type="compositionally biased region" description="Basic and acidic residues" evidence="1">
    <location>
        <begin position="298"/>
        <end position="307"/>
    </location>
</feature>
<reference evidence="2 3" key="1">
    <citation type="submission" date="2016-07" db="EMBL/GenBank/DDBJ databases">
        <title>Draft genome of the white-rot fungus Obba rivulosa 3A-2.</title>
        <authorList>
            <consortium name="DOE Joint Genome Institute"/>
            <person name="Miettinen O."/>
            <person name="Riley R."/>
            <person name="Acob R."/>
            <person name="Barry K."/>
            <person name="Cullen D."/>
            <person name="De Vries R."/>
            <person name="Hainaut M."/>
            <person name="Hatakka A."/>
            <person name="Henrissat B."/>
            <person name="Hilden K."/>
            <person name="Kuo R."/>
            <person name="Labutti K."/>
            <person name="Lipzen A."/>
            <person name="Makela M.R."/>
            <person name="Sandor L."/>
            <person name="Spatafora J.W."/>
            <person name="Grigoriev I.V."/>
            <person name="Hibbett D.S."/>
        </authorList>
    </citation>
    <scope>NUCLEOTIDE SEQUENCE [LARGE SCALE GENOMIC DNA]</scope>
    <source>
        <strain evidence="2 3">3A-2</strain>
    </source>
</reference>
<keyword evidence="3" id="KW-1185">Reference proteome</keyword>
<name>A0A8E2B527_9APHY</name>
<feature type="region of interest" description="Disordered" evidence="1">
    <location>
        <begin position="272"/>
        <end position="373"/>
    </location>
</feature>